<keyword evidence="2" id="KW-1185">Reference proteome</keyword>
<name>A0A1H0EAD6_9BACT</name>
<dbReference type="AlphaFoldDB" id="A0A1H0EAD6"/>
<evidence type="ECO:0000313" key="2">
    <source>
        <dbReference type="Proteomes" id="UP000199602"/>
    </source>
</evidence>
<dbReference type="STRING" id="206665.SAMN04488516_10737"/>
<dbReference type="RefSeq" id="WP_092065492.1">
    <property type="nucleotide sequence ID" value="NZ_FNIN01000007.1"/>
</dbReference>
<sequence length="301" mass="34613">MRVFFRILFILLFIYPSTVFAGVTVEVTVPLAGSNELLSDLKQDIYHKAFLQACLKESESILGVSISKERLSILQDFLEPVLDKLVYGYREIYFKIGEQDIKLKLDCEINRKILRNELKKYGILFTARHKIAYDLTLQGVSPEEFVILSRLQTLAGVEVSPGAELKLTILKGKDKWAGELIFGKHEIKCISSSLKDLWLKVWAKYFALPEVMDKLTQSFVLSTTGWACAESIHNFDAQLKQWDQILLKQELIHIYLQVPSISATWNVWTLDKESLEKKLNNVLHSQNIVYSLTRRKVNESN</sequence>
<evidence type="ECO:0000313" key="1">
    <source>
        <dbReference type="EMBL" id="SDN79293.1"/>
    </source>
</evidence>
<dbReference type="EMBL" id="FNIN01000007">
    <property type="protein sequence ID" value="SDN79293.1"/>
    <property type="molecule type" value="Genomic_DNA"/>
</dbReference>
<gene>
    <name evidence="1" type="ORF">SAMN04488516_10737</name>
</gene>
<protein>
    <submittedName>
        <fullName evidence="1">Uncharacterized protein</fullName>
    </submittedName>
</protein>
<accession>A0A1H0EAD6</accession>
<proteinExistence type="predicted"/>
<dbReference type="Proteomes" id="UP000199602">
    <property type="component" value="Unassembled WGS sequence"/>
</dbReference>
<reference evidence="1 2" key="1">
    <citation type="submission" date="2016-10" db="EMBL/GenBank/DDBJ databases">
        <authorList>
            <person name="de Groot N.N."/>
        </authorList>
    </citation>
    <scope>NUCLEOTIDE SEQUENCE [LARGE SCALE GENOMIC DNA]</scope>
    <source>
        <strain evidence="1 2">DSM 15269</strain>
    </source>
</reference>
<organism evidence="1 2">
    <name type="scientific">Desulfonauticus submarinus</name>
    <dbReference type="NCBI Taxonomy" id="206665"/>
    <lineage>
        <taxon>Bacteria</taxon>
        <taxon>Pseudomonadati</taxon>
        <taxon>Thermodesulfobacteriota</taxon>
        <taxon>Desulfovibrionia</taxon>
        <taxon>Desulfovibrionales</taxon>
        <taxon>Desulfonauticaceae</taxon>
        <taxon>Desulfonauticus</taxon>
    </lineage>
</organism>
<dbReference type="OrthoDB" id="5470220at2"/>